<evidence type="ECO:0000256" key="4">
    <source>
        <dbReference type="ARBA" id="ARBA00022801"/>
    </source>
</evidence>
<evidence type="ECO:0000259" key="7">
    <source>
        <dbReference type="Pfam" id="PF00884"/>
    </source>
</evidence>
<comment type="caution">
    <text evidence="8">The sequence shown here is derived from an EMBL/GenBank/DDBJ whole genome shotgun (WGS) entry which is preliminary data.</text>
</comment>
<comment type="cofactor">
    <cofactor evidence="1">
        <name>Ca(2+)</name>
        <dbReference type="ChEBI" id="CHEBI:29108"/>
    </cofactor>
</comment>
<feature type="domain" description="Sulfatase N-terminal" evidence="7">
    <location>
        <begin position="2"/>
        <end position="320"/>
    </location>
</feature>
<evidence type="ECO:0000313" key="9">
    <source>
        <dbReference type="Proteomes" id="UP001054837"/>
    </source>
</evidence>
<dbReference type="Proteomes" id="UP001054837">
    <property type="component" value="Unassembled WGS sequence"/>
</dbReference>
<dbReference type="PANTHER" id="PTHR10342">
    <property type="entry name" value="ARYLSULFATASE"/>
    <property type="match status" value="1"/>
</dbReference>
<dbReference type="GO" id="GO:0008484">
    <property type="term" value="F:sulfuric ester hydrolase activity"/>
    <property type="evidence" value="ECO:0007669"/>
    <property type="project" value="InterPro"/>
</dbReference>
<dbReference type="InterPro" id="IPR024607">
    <property type="entry name" value="Sulfatase_CS"/>
</dbReference>
<proteinExistence type="inferred from homology"/>
<dbReference type="CDD" id="cd16029">
    <property type="entry name" value="4-S"/>
    <property type="match status" value="1"/>
</dbReference>
<keyword evidence="9" id="KW-1185">Reference proteome</keyword>
<dbReference type="PANTHER" id="PTHR10342:SF264">
    <property type="entry name" value="MIP05773P-RELATED"/>
    <property type="match status" value="1"/>
</dbReference>
<organism evidence="8 9">
    <name type="scientific">Caerostris darwini</name>
    <dbReference type="NCBI Taxonomy" id="1538125"/>
    <lineage>
        <taxon>Eukaryota</taxon>
        <taxon>Metazoa</taxon>
        <taxon>Ecdysozoa</taxon>
        <taxon>Arthropoda</taxon>
        <taxon>Chelicerata</taxon>
        <taxon>Arachnida</taxon>
        <taxon>Araneae</taxon>
        <taxon>Araneomorphae</taxon>
        <taxon>Entelegynae</taxon>
        <taxon>Araneoidea</taxon>
        <taxon>Araneidae</taxon>
        <taxon>Caerostris</taxon>
    </lineage>
</organism>
<dbReference type="InterPro" id="IPR047115">
    <property type="entry name" value="ARSB"/>
</dbReference>
<dbReference type="Pfam" id="PF00884">
    <property type="entry name" value="Sulfatase"/>
    <property type="match status" value="1"/>
</dbReference>
<evidence type="ECO:0000313" key="8">
    <source>
        <dbReference type="EMBL" id="GIY76736.1"/>
    </source>
</evidence>
<dbReference type="SUPFAM" id="SSF53649">
    <property type="entry name" value="Alkaline phosphatase-like"/>
    <property type="match status" value="1"/>
</dbReference>
<keyword evidence="6" id="KW-0325">Glycoprotein</keyword>
<sequence>MIYADDLGWNDVSFHGSPQIPTPNIDALALNGLTLQNYYGEWLCTPSRAALLTGKYPIRTGLQHCIILGGEASGLPLNQVILPQHLKKFGYKTHMIGKWHLGYQTKKYTPTYRGFDSFLGYWNGVIDPFDHTYYESHIKIPNRKGFYGLDFHNGTTPMASAQSRYVTHVFTEAAEDIIKNHDVSQPLFLYLAQFAVHGYQFMQAPAEDVSKFKYINDIGRRIHAATVSVMDQSVGSVFEALHKKDMLENTIFLFVSDNGALIDPAIGGFGSNYPLRGNKYTQWEGGIHVPAVIWSPLLKLDKPRISHQFMHVSDWLPTLYSGVLGGKLSDLGPIDGYDMWEELLDGTPSPRKNALQNLDTVAGSSAYRMGDLKVVNGSKRTDFQPWYGPSGLENFNRPANYEWVFKNGSIVGDILIETGRWIADNPNEIYNELRITCQQPPPETAYNCDPLKKPCLFNITDDPCEYSDLADDNPEIVEQMMGIILNYKAEAMKSQSKSPDRKADPMCHHFQYVPWLDPEHYNECDYSSEENVTIII</sequence>
<gene>
    <name evidence="8" type="primary">ARSB</name>
    <name evidence="8" type="ORF">CDAR_41181</name>
</gene>
<dbReference type="Gene3D" id="3.30.1120.10">
    <property type="match status" value="1"/>
</dbReference>
<keyword evidence="3" id="KW-0479">Metal-binding</keyword>
<comment type="similarity">
    <text evidence="2">Belongs to the sulfatase family.</text>
</comment>
<dbReference type="InterPro" id="IPR000917">
    <property type="entry name" value="Sulfatase_N"/>
</dbReference>
<dbReference type="Gene3D" id="3.40.720.10">
    <property type="entry name" value="Alkaline Phosphatase, subunit A"/>
    <property type="match status" value="1"/>
</dbReference>
<dbReference type="GO" id="GO:0046872">
    <property type="term" value="F:metal ion binding"/>
    <property type="evidence" value="ECO:0007669"/>
    <property type="project" value="UniProtKB-KW"/>
</dbReference>
<evidence type="ECO:0000256" key="6">
    <source>
        <dbReference type="ARBA" id="ARBA00023180"/>
    </source>
</evidence>
<dbReference type="PROSITE" id="PS00149">
    <property type="entry name" value="SULFATASE_2"/>
    <property type="match status" value="1"/>
</dbReference>
<keyword evidence="5" id="KW-0106">Calcium</keyword>
<keyword evidence="4" id="KW-0378">Hydrolase</keyword>
<name>A0AAV4W2G6_9ARAC</name>
<evidence type="ECO:0000256" key="5">
    <source>
        <dbReference type="ARBA" id="ARBA00022837"/>
    </source>
</evidence>
<reference evidence="8 9" key="1">
    <citation type="submission" date="2021-06" db="EMBL/GenBank/DDBJ databases">
        <title>Caerostris darwini draft genome.</title>
        <authorList>
            <person name="Kono N."/>
            <person name="Arakawa K."/>
        </authorList>
    </citation>
    <scope>NUCLEOTIDE SEQUENCE [LARGE SCALE GENOMIC DNA]</scope>
</reference>
<protein>
    <submittedName>
        <fullName evidence="8">Arylsulfatase B</fullName>
    </submittedName>
</protein>
<dbReference type="AlphaFoldDB" id="A0AAV4W2G6"/>
<evidence type="ECO:0000256" key="2">
    <source>
        <dbReference type="ARBA" id="ARBA00008779"/>
    </source>
</evidence>
<evidence type="ECO:0000256" key="1">
    <source>
        <dbReference type="ARBA" id="ARBA00001913"/>
    </source>
</evidence>
<dbReference type="InterPro" id="IPR017850">
    <property type="entry name" value="Alkaline_phosphatase_core_sf"/>
</dbReference>
<dbReference type="EMBL" id="BPLQ01014045">
    <property type="protein sequence ID" value="GIY76736.1"/>
    <property type="molecule type" value="Genomic_DNA"/>
</dbReference>
<evidence type="ECO:0000256" key="3">
    <source>
        <dbReference type="ARBA" id="ARBA00022723"/>
    </source>
</evidence>
<accession>A0AAV4W2G6</accession>